<dbReference type="NCBIfam" id="TIGR04268">
    <property type="entry name" value="FxSxx-COOH"/>
    <property type="match status" value="1"/>
</dbReference>
<accession>A0A6M4WVR0</accession>
<dbReference type="InterPro" id="IPR026334">
    <property type="entry name" value="FxSxx-COOH"/>
</dbReference>
<name>A0A6M4WVR0_9ACTN</name>
<evidence type="ECO:0000256" key="1">
    <source>
        <dbReference type="SAM" id="MobiDB-lite"/>
    </source>
</evidence>
<dbReference type="Proteomes" id="UP000502665">
    <property type="component" value="Chromosome"/>
</dbReference>
<evidence type="ECO:0000313" key="2">
    <source>
        <dbReference type="EMBL" id="QJT04032.1"/>
    </source>
</evidence>
<proteinExistence type="predicted"/>
<dbReference type="RefSeq" id="WP_171399412.1">
    <property type="nucleotide sequence ID" value="NZ_CP049838.1"/>
</dbReference>
<feature type="region of interest" description="Disordered" evidence="1">
    <location>
        <begin position="1"/>
        <end position="24"/>
    </location>
</feature>
<gene>
    <name evidence="2" type="primary">fxsA</name>
    <name evidence="2" type="ORF">G9272_30190</name>
</gene>
<protein>
    <submittedName>
        <fullName evidence="2">FXSXX-COOH protein</fullName>
    </submittedName>
</protein>
<evidence type="ECO:0000313" key="3">
    <source>
        <dbReference type="Proteomes" id="UP000502665"/>
    </source>
</evidence>
<reference evidence="2" key="1">
    <citation type="submission" date="2020-03" db="EMBL/GenBank/DDBJ databases">
        <title>Molecular networking-based the target discovery of potent antiproliferative macrolactams: 5/6/7/16 polycyclic ansamycins and glycosylated trienomycin from Streptomyces cacaoi subsp. asoensis.</title>
        <authorList>
            <person name="Liu L.-L."/>
        </authorList>
    </citation>
    <scope>NUCLEOTIDE SEQUENCE [LARGE SCALE GENOMIC DNA]</scope>
    <source>
        <strain evidence="2">H2S5</strain>
    </source>
</reference>
<dbReference type="AlphaFoldDB" id="A0A6M4WVR0"/>
<organism evidence="2 3">
    <name type="scientific">Streptomyces asoensis</name>
    <dbReference type="NCBI Taxonomy" id="249586"/>
    <lineage>
        <taxon>Bacteria</taxon>
        <taxon>Bacillati</taxon>
        <taxon>Actinomycetota</taxon>
        <taxon>Actinomycetes</taxon>
        <taxon>Kitasatosporales</taxon>
        <taxon>Streptomycetaceae</taxon>
        <taxon>Streptomyces</taxon>
    </lineage>
</organism>
<sequence length="67" mass="7042">MDEQDGFAGVTVAPEAPGAGEPLPDLLSLGLTELGTIEHPVLLELLEELRDRAGQTSEPLWGFASAL</sequence>
<feature type="compositionally biased region" description="Low complexity" evidence="1">
    <location>
        <begin position="13"/>
        <end position="22"/>
    </location>
</feature>
<dbReference type="EMBL" id="CP049838">
    <property type="protein sequence ID" value="QJT04032.1"/>
    <property type="molecule type" value="Genomic_DNA"/>
</dbReference>
<keyword evidence="3" id="KW-1185">Reference proteome</keyword>